<name>A0A8H3LJV8_9GLOM</name>
<reference evidence="1" key="1">
    <citation type="submission" date="2019-10" db="EMBL/GenBank/DDBJ databases">
        <title>Conservation and host-specific expression of non-tandemly repeated heterogenous ribosome RNA gene in arbuscular mycorrhizal fungi.</title>
        <authorList>
            <person name="Maeda T."/>
            <person name="Kobayashi Y."/>
            <person name="Nakagawa T."/>
            <person name="Ezawa T."/>
            <person name="Yamaguchi K."/>
            <person name="Bino T."/>
            <person name="Nishimoto Y."/>
            <person name="Shigenobu S."/>
            <person name="Kawaguchi M."/>
        </authorList>
    </citation>
    <scope>NUCLEOTIDE SEQUENCE</scope>
    <source>
        <strain evidence="1">HR1</strain>
    </source>
</reference>
<dbReference type="EMBL" id="BLAL01000165">
    <property type="protein sequence ID" value="GES87241.1"/>
    <property type="molecule type" value="Genomic_DNA"/>
</dbReference>
<dbReference type="Proteomes" id="UP000615446">
    <property type="component" value="Unassembled WGS sequence"/>
</dbReference>
<gene>
    <name evidence="1" type="ORF">RCL2_001425000</name>
</gene>
<protein>
    <submittedName>
        <fullName evidence="1">Uncharacterized protein</fullName>
    </submittedName>
</protein>
<sequence length="66" mass="7716">MNIIKGKCGVKSLILILNYREIRNSITVYRGKYIEMKIRVAVSVSLLNEINSRSLNEFVQQHFFLN</sequence>
<evidence type="ECO:0000313" key="1">
    <source>
        <dbReference type="EMBL" id="GES87241.1"/>
    </source>
</evidence>
<organism evidence="1 2">
    <name type="scientific">Rhizophagus clarus</name>
    <dbReference type="NCBI Taxonomy" id="94130"/>
    <lineage>
        <taxon>Eukaryota</taxon>
        <taxon>Fungi</taxon>
        <taxon>Fungi incertae sedis</taxon>
        <taxon>Mucoromycota</taxon>
        <taxon>Glomeromycotina</taxon>
        <taxon>Glomeromycetes</taxon>
        <taxon>Glomerales</taxon>
        <taxon>Glomeraceae</taxon>
        <taxon>Rhizophagus</taxon>
    </lineage>
</organism>
<proteinExistence type="predicted"/>
<evidence type="ECO:0000313" key="2">
    <source>
        <dbReference type="Proteomes" id="UP000615446"/>
    </source>
</evidence>
<accession>A0A8H3LJV8</accession>
<comment type="caution">
    <text evidence="1">The sequence shown here is derived from an EMBL/GenBank/DDBJ whole genome shotgun (WGS) entry which is preliminary data.</text>
</comment>
<dbReference type="AlphaFoldDB" id="A0A8H3LJV8"/>